<dbReference type="EMBL" id="LWHJ01000011">
    <property type="protein sequence ID" value="OAQ42109.1"/>
    <property type="molecule type" value="Genomic_DNA"/>
</dbReference>
<keyword evidence="2" id="KW-1185">Reference proteome</keyword>
<protein>
    <recommendedName>
        <fullName evidence="3">DNA-binding protein</fullName>
    </recommendedName>
</protein>
<organism evidence="1 2">
    <name type="scientific">Pedobacter psychrophilus</name>
    <dbReference type="NCBI Taxonomy" id="1826909"/>
    <lineage>
        <taxon>Bacteria</taxon>
        <taxon>Pseudomonadati</taxon>
        <taxon>Bacteroidota</taxon>
        <taxon>Sphingobacteriia</taxon>
        <taxon>Sphingobacteriales</taxon>
        <taxon>Sphingobacteriaceae</taxon>
        <taxon>Pedobacter</taxon>
    </lineage>
</organism>
<gene>
    <name evidence="1" type="ORF">A5893_03060</name>
</gene>
<reference evidence="1 2" key="2">
    <citation type="submission" date="2016-06" db="EMBL/GenBank/DDBJ databases">
        <title>Pedobacter psychrophilus sp. nov., isolated from Antarctic fragmentary rock.</title>
        <authorList>
            <person name="Svec P."/>
        </authorList>
    </citation>
    <scope>NUCLEOTIDE SEQUENCE [LARGE SCALE GENOMIC DNA]</scope>
    <source>
        <strain evidence="1 2">CCM 8644</strain>
    </source>
</reference>
<dbReference type="STRING" id="1826909.A5893_03060"/>
<dbReference type="Proteomes" id="UP000078459">
    <property type="component" value="Unassembled WGS sequence"/>
</dbReference>
<sequence length="93" mass="10554">MITPNNPNQKINNPKGSENKAVYKALLISKKPLTRRQFNELSGLEIGNLCRCLHDLVYKSKTLQIAKYAPCGTTGKTVQHFYFSDSLKLKRND</sequence>
<reference evidence="1 2" key="1">
    <citation type="submission" date="2016-04" db="EMBL/GenBank/DDBJ databases">
        <authorList>
            <person name="Evans L.H."/>
            <person name="Alamgir A."/>
            <person name="Owens N."/>
            <person name="Weber N.D."/>
            <person name="Virtaneva K."/>
            <person name="Barbian K."/>
            <person name="Babar A."/>
            <person name="Rosenke K."/>
        </authorList>
    </citation>
    <scope>NUCLEOTIDE SEQUENCE [LARGE SCALE GENOMIC DNA]</scope>
    <source>
        <strain evidence="1 2">CCM 8644</strain>
    </source>
</reference>
<evidence type="ECO:0000313" key="2">
    <source>
        <dbReference type="Proteomes" id="UP000078459"/>
    </source>
</evidence>
<accession>A0A179DNH5</accession>
<evidence type="ECO:0000313" key="1">
    <source>
        <dbReference type="EMBL" id="OAQ42109.1"/>
    </source>
</evidence>
<dbReference type="AlphaFoldDB" id="A0A179DNH5"/>
<comment type="caution">
    <text evidence="1">The sequence shown here is derived from an EMBL/GenBank/DDBJ whole genome shotgun (WGS) entry which is preliminary data.</text>
</comment>
<proteinExistence type="predicted"/>
<name>A0A179DNH5_9SPHI</name>
<dbReference type="RefSeq" id="WP_068821141.1">
    <property type="nucleotide sequence ID" value="NZ_LWHJ01000011.1"/>
</dbReference>
<evidence type="ECO:0008006" key="3">
    <source>
        <dbReference type="Google" id="ProtNLM"/>
    </source>
</evidence>